<comment type="caution">
    <text evidence="1">The sequence shown here is derived from an EMBL/GenBank/DDBJ whole genome shotgun (WGS) entry which is preliminary data.</text>
</comment>
<evidence type="ECO:0000313" key="1">
    <source>
        <dbReference type="EMBL" id="GER55881.1"/>
    </source>
</evidence>
<dbReference type="EMBL" id="BKCP01012292">
    <property type="protein sequence ID" value="GER55881.1"/>
    <property type="molecule type" value="Genomic_DNA"/>
</dbReference>
<organism evidence="1 2">
    <name type="scientific">Striga asiatica</name>
    <name type="common">Asiatic witchweed</name>
    <name type="synonym">Buchnera asiatica</name>
    <dbReference type="NCBI Taxonomy" id="4170"/>
    <lineage>
        <taxon>Eukaryota</taxon>
        <taxon>Viridiplantae</taxon>
        <taxon>Streptophyta</taxon>
        <taxon>Embryophyta</taxon>
        <taxon>Tracheophyta</taxon>
        <taxon>Spermatophyta</taxon>
        <taxon>Magnoliopsida</taxon>
        <taxon>eudicotyledons</taxon>
        <taxon>Gunneridae</taxon>
        <taxon>Pentapetalae</taxon>
        <taxon>asterids</taxon>
        <taxon>lamiids</taxon>
        <taxon>Lamiales</taxon>
        <taxon>Orobanchaceae</taxon>
        <taxon>Buchnereae</taxon>
        <taxon>Striga</taxon>
    </lineage>
</organism>
<reference evidence="2" key="1">
    <citation type="journal article" date="2019" name="Curr. Biol.">
        <title>Genome Sequence of Striga asiatica Provides Insight into the Evolution of Plant Parasitism.</title>
        <authorList>
            <person name="Yoshida S."/>
            <person name="Kim S."/>
            <person name="Wafula E.K."/>
            <person name="Tanskanen J."/>
            <person name="Kim Y.M."/>
            <person name="Honaas L."/>
            <person name="Yang Z."/>
            <person name="Spallek T."/>
            <person name="Conn C.E."/>
            <person name="Ichihashi Y."/>
            <person name="Cheong K."/>
            <person name="Cui S."/>
            <person name="Der J.P."/>
            <person name="Gundlach H."/>
            <person name="Jiao Y."/>
            <person name="Hori C."/>
            <person name="Ishida J.K."/>
            <person name="Kasahara H."/>
            <person name="Kiba T."/>
            <person name="Kim M.S."/>
            <person name="Koo N."/>
            <person name="Laohavisit A."/>
            <person name="Lee Y.H."/>
            <person name="Lumba S."/>
            <person name="McCourt P."/>
            <person name="Mortimer J.C."/>
            <person name="Mutuku J.M."/>
            <person name="Nomura T."/>
            <person name="Sasaki-Sekimoto Y."/>
            <person name="Seto Y."/>
            <person name="Wang Y."/>
            <person name="Wakatake T."/>
            <person name="Sakakibara H."/>
            <person name="Demura T."/>
            <person name="Yamaguchi S."/>
            <person name="Yoneyama K."/>
            <person name="Manabe R.I."/>
            <person name="Nelson D.C."/>
            <person name="Schulman A.H."/>
            <person name="Timko M.P."/>
            <person name="dePamphilis C.W."/>
            <person name="Choi D."/>
            <person name="Shirasu K."/>
        </authorList>
    </citation>
    <scope>NUCLEOTIDE SEQUENCE [LARGE SCALE GENOMIC DNA]</scope>
    <source>
        <strain evidence="2">cv. UVA1</strain>
    </source>
</reference>
<gene>
    <name evidence="1" type="ORF">STAS_33580</name>
</gene>
<sequence>MANGVLVTSDGWWSGGGANVLVTSRSGQVRRQALAGSAGRVWRWTGRAGAGADTERRWDLGHVRSCVAGLLPRVGLGVRASGLTRACTARYLCVRGLAQGHRREEHGRRRYARAGTTCGVTWRRCWELEPASGGTRLGVGLTRLCAVGAGAFRRWLTAAAIFGGG</sequence>
<name>A0A5A7RFB7_STRAF</name>
<dbReference type="AlphaFoldDB" id="A0A5A7RFB7"/>
<accession>A0A5A7RFB7</accession>
<protein>
    <submittedName>
        <fullName evidence="1">Cytochrome P450</fullName>
    </submittedName>
</protein>
<dbReference type="Proteomes" id="UP000325081">
    <property type="component" value="Unassembled WGS sequence"/>
</dbReference>
<evidence type="ECO:0000313" key="2">
    <source>
        <dbReference type="Proteomes" id="UP000325081"/>
    </source>
</evidence>
<keyword evidence="2" id="KW-1185">Reference proteome</keyword>
<proteinExistence type="predicted"/>